<dbReference type="AlphaFoldDB" id="Q5B5R5"/>
<dbReference type="EMBL" id="BN001302">
    <property type="protein sequence ID" value="CBF74675.1"/>
    <property type="molecule type" value="Genomic_DNA"/>
</dbReference>
<dbReference type="HOGENOM" id="CLU_032657_0_0_1"/>
<dbReference type="RefSeq" id="XP_661719.1">
    <property type="nucleotide sequence ID" value="XM_656627.1"/>
</dbReference>
<evidence type="ECO:0000313" key="3">
    <source>
        <dbReference type="Proteomes" id="UP000000560"/>
    </source>
</evidence>
<sequence length="425" mass="49585">MYPWKALSTWAPFEIDALGLVTLLGANEVDIAVGRLAPSYWLEYMPLLAGFRHRDRNLAAWFTRWMQTQEFHVSRSLVYWEVDKTPRPRWMYFIVPALISATFNGFLLAMTVLSGDWYGFANTIAIILLIIVRAYMIQENRHAINKTVAAAKPLPTTFAGALEEWKEKRKRDPQAPALRRDSRQWRPEVAKILVVMPDSRAVTMFIPEHLLRGVFVTETPVRSPGIYRLLQWTGWVAFTVHVVTLGMAQLATQLYVVALMVIPTVLICYGYGCDDSRIAKGWRWLLGEEAAPYVYQAGPQLKATVFEWPEDVEFARDGKGVLYRRDPGPISPDKRSTARQDLYAWLNLTEEEQRSLWDWHLLPHRRGHDDSWWNIFNEKQRLIRERPPDLKALKDRIQDELRAPRFKRRVSNWRYKDLDVEKGFK</sequence>
<evidence type="ECO:0000313" key="2">
    <source>
        <dbReference type="EMBL" id="CBF74675.1"/>
    </source>
</evidence>
<dbReference type="InParanoid" id="Q5B5R5"/>
<proteinExistence type="predicted"/>
<dbReference type="OrthoDB" id="5422688at2759"/>
<feature type="transmembrane region" description="Helical" evidence="1">
    <location>
        <begin position="117"/>
        <end position="136"/>
    </location>
</feature>
<accession>Q5B5R5</accession>
<keyword evidence="1" id="KW-0812">Transmembrane</keyword>
<evidence type="ECO:0000256" key="1">
    <source>
        <dbReference type="SAM" id="Phobius"/>
    </source>
</evidence>
<organism evidence="2 3">
    <name type="scientific">Emericella nidulans (strain FGSC A4 / ATCC 38163 / CBS 112.46 / NRRL 194 / M139)</name>
    <name type="common">Aspergillus nidulans</name>
    <dbReference type="NCBI Taxonomy" id="227321"/>
    <lineage>
        <taxon>Eukaryota</taxon>
        <taxon>Fungi</taxon>
        <taxon>Dikarya</taxon>
        <taxon>Ascomycota</taxon>
        <taxon>Pezizomycotina</taxon>
        <taxon>Eurotiomycetes</taxon>
        <taxon>Eurotiomycetidae</taxon>
        <taxon>Eurotiales</taxon>
        <taxon>Aspergillaceae</taxon>
        <taxon>Aspergillus</taxon>
        <taxon>Aspergillus subgen. Nidulantes</taxon>
    </lineage>
</organism>
<protein>
    <submittedName>
        <fullName evidence="2">Uncharacterized protein</fullName>
    </submittedName>
</protein>
<feature type="transmembrane region" description="Helical" evidence="1">
    <location>
        <begin position="90"/>
        <end position="111"/>
    </location>
</feature>
<accession>C8V520</accession>
<dbReference type="GeneID" id="2873536"/>
<dbReference type="OMA" id="WFTRWIS"/>
<keyword evidence="3" id="KW-1185">Reference proteome</keyword>
<gene>
    <name evidence="2" type="ORF">ANIA_04115</name>
</gene>
<dbReference type="eggNOG" id="ENOG502SP3Y">
    <property type="taxonomic scope" value="Eukaryota"/>
</dbReference>
<dbReference type="Proteomes" id="UP000000560">
    <property type="component" value="Chromosome II"/>
</dbReference>
<dbReference type="VEuPathDB" id="FungiDB:AN4115"/>
<keyword evidence="1" id="KW-1133">Transmembrane helix</keyword>
<feature type="transmembrane region" description="Helical" evidence="1">
    <location>
        <begin position="229"/>
        <end position="248"/>
    </location>
</feature>
<name>Q5B5R5_EMENI</name>
<feature type="transmembrane region" description="Helical" evidence="1">
    <location>
        <begin position="254"/>
        <end position="273"/>
    </location>
</feature>
<reference evidence="3" key="2">
    <citation type="journal article" date="2009" name="Fungal Genet. Biol.">
        <title>The 2008 update of the Aspergillus nidulans genome annotation: a community effort.</title>
        <authorList>
            <person name="Wortman J.R."/>
            <person name="Gilsenan J.M."/>
            <person name="Joardar V."/>
            <person name="Deegan J."/>
            <person name="Clutterbuck J."/>
            <person name="Andersen M.R."/>
            <person name="Archer D."/>
            <person name="Bencina M."/>
            <person name="Braus G."/>
            <person name="Coutinho P."/>
            <person name="von Dohren H."/>
            <person name="Doonan J."/>
            <person name="Driessen A.J."/>
            <person name="Durek P."/>
            <person name="Espeso E."/>
            <person name="Fekete E."/>
            <person name="Flipphi M."/>
            <person name="Estrada C.G."/>
            <person name="Geysens S."/>
            <person name="Goldman G."/>
            <person name="de Groot P.W."/>
            <person name="Hansen K."/>
            <person name="Harris S.D."/>
            <person name="Heinekamp T."/>
            <person name="Helmstaedt K."/>
            <person name="Henrissat B."/>
            <person name="Hofmann G."/>
            <person name="Homan T."/>
            <person name="Horio T."/>
            <person name="Horiuchi H."/>
            <person name="James S."/>
            <person name="Jones M."/>
            <person name="Karaffa L."/>
            <person name="Karanyi Z."/>
            <person name="Kato M."/>
            <person name="Keller N."/>
            <person name="Kelly D.E."/>
            <person name="Kiel J.A."/>
            <person name="Kim J.M."/>
            <person name="van der Klei I.J."/>
            <person name="Klis F.M."/>
            <person name="Kovalchuk A."/>
            <person name="Krasevec N."/>
            <person name="Kubicek C.P."/>
            <person name="Liu B."/>
            <person name="Maccabe A."/>
            <person name="Meyer V."/>
            <person name="Mirabito P."/>
            <person name="Miskei M."/>
            <person name="Mos M."/>
            <person name="Mullins J."/>
            <person name="Nelson D.R."/>
            <person name="Nielsen J."/>
            <person name="Oakley B.R."/>
            <person name="Osmani S.A."/>
            <person name="Pakula T."/>
            <person name="Paszewski A."/>
            <person name="Paulsen I."/>
            <person name="Pilsyk S."/>
            <person name="Pocsi I."/>
            <person name="Punt P.J."/>
            <person name="Ram A.F."/>
            <person name="Ren Q."/>
            <person name="Robellet X."/>
            <person name="Robson G."/>
            <person name="Seiboth B."/>
            <person name="van Solingen P."/>
            <person name="Specht T."/>
            <person name="Sun J."/>
            <person name="Taheri-Talesh N."/>
            <person name="Takeshita N."/>
            <person name="Ussery D."/>
            <person name="vanKuyk P.A."/>
            <person name="Visser H."/>
            <person name="van de Vondervoort P.J."/>
            <person name="de Vries R.P."/>
            <person name="Walton J."/>
            <person name="Xiang X."/>
            <person name="Xiong Y."/>
            <person name="Zeng A.P."/>
            <person name="Brandt B.W."/>
            <person name="Cornell M.J."/>
            <person name="van den Hondel C.A."/>
            <person name="Visser J."/>
            <person name="Oliver S.G."/>
            <person name="Turner G."/>
        </authorList>
    </citation>
    <scope>GENOME REANNOTATION</scope>
    <source>
        <strain evidence="3">FGSC A4 / ATCC 38163 / CBS 112.46 / NRRL 194 / M139</strain>
    </source>
</reference>
<dbReference type="KEGG" id="ani:ANIA_04115"/>
<keyword evidence="1" id="KW-0472">Membrane</keyword>
<reference evidence="3" key="1">
    <citation type="journal article" date="2005" name="Nature">
        <title>Sequencing of Aspergillus nidulans and comparative analysis with A. fumigatus and A. oryzae.</title>
        <authorList>
            <person name="Galagan J.E."/>
            <person name="Calvo S.E."/>
            <person name="Cuomo C."/>
            <person name="Ma L.J."/>
            <person name="Wortman J.R."/>
            <person name="Batzoglou S."/>
            <person name="Lee S.I."/>
            <person name="Basturkmen M."/>
            <person name="Spevak C.C."/>
            <person name="Clutterbuck J."/>
            <person name="Kapitonov V."/>
            <person name="Jurka J."/>
            <person name="Scazzocchio C."/>
            <person name="Farman M."/>
            <person name="Butler J."/>
            <person name="Purcell S."/>
            <person name="Harris S."/>
            <person name="Braus G.H."/>
            <person name="Draht O."/>
            <person name="Busch S."/>
            <person name="D'Enfert C."/>
            <person name="Bouchier C."/>
            <person name="Goldman G.H."/>
            <person name="Bell-Pedersen D."/>
            <person name="Griffiths-Jones S."/>
            <person name="Doonan J.H."/>
            <person name="Yu J."/>
            <person name="Vienken K."/>
            <person name="Pain A."/>
            <person name="Freitag M."/>
            <person name="Selker E.U."/>
            <person name="Archer D.B."/>
            <person name="Penalva M.A."/>
            <person name="Oakley B.R."/>
            <person name="Momany M."/>
            <person name="Tanaka T."/>
            <person name="Kumagai T."/>
            <person name="Asai K."/>
            <person name="Machida M."/>
            <person name="Nierman W.C."/>
            <person name="Denning D.W."/>
            <person name="Caddick M."/>
            <person name="Hynes M."/>
            <person name="Paoletti M."/>
            <person name="Fischer R."/>
            <person name="Miller B."/>
            <person name="Dyer P."/>
            <person name="Sachs M.S."/>
            <person name="Osmani S.A."/>
            <person name="Birren B.W."/>
        </authorList>
    </citation>
    <scope>NUCLEOTIDE SEQUENCE [LARGE SCALE GENOMIC DNA]</scope>
    <source>
        <strain evidence="3">FGSC A4 / ATCC 38163 / CBS 112.46 / NRRL 194 / M139</strain>
    </source>
</reference>